<sequence length="423" mass="48450">MKIKALSLTNFKGFKQVSFDFDGKNILISGINGCGKSSVLEAITLILSKLASNYTPNKALLFSEEAIKNKTSQSSIKVELYYKDQVNSISLSKKRANKSRGTSPSVFSKKDAEHLITDLIEIVNQEDGNIPIIVNYPTQRNVIDVPVRIKKRHKFDQVSSYDEAFHSGVSFRTFFEWYRNEEDLENERKLNDNLNFEDKKLFAVRTAIYSFLPGFSNLRMMRSRQKMVIEKNGETLSVNQLSDGEKCLLALIGDLARRLALANPKDDNPLNGLGIVIIDEIDLHLHPSMQRRVMENLSKTFPNIQFIITTHSPQVIGSADDFINFFLSKDLNDDEKIREIKATLFGKDSNLILEEYMETSSRDPEIQKVLDQLFTFLSKKDLESSRRLYNNLQNTLDSSEPLLVKADFLLKRMERMSEHEKNN</sequence>
<dbReference type="Proteomes" id="UP000262072">
    <property type="component" value="Unassembled WGS sequence"/>
</dbReference>
<evidence type="ECO:0000313" key="2">
    <source>
        <dbReference type="EMBL" id="SYZ78308.1"/>
    </source>
</evidence>
<accession>A0A383TEA6</accession>
<dbReference type="AlphaFoldDB" id="A0A383TEA6"/>
<feature type="domain" description="AAA+ ATPase" evidence="1">
    <location>
        <begin position="22"/>
        <end position="335"/>
    </location>
</feature>
<name>A0A383TEA6_9LACT</name>
<dbReference type="InterPro" id="IPR051396">
    <property type="entry name" value="Bact_Antivir_Def_Nuclease"/>
</dbReference>
<evidence type="ECO:0000259" key="1">
    <source>
        <dbReference type="SMART" id="SM00382"/>
    </source>
</evidence>
<dbReference type="SUPFAM" id="SSF52540">
    <property type="entry name" value="P-loop containing nucleoside triphosphate hydrolases"/>
    <property type="match status" value="1"/>
</dbReference>
<gene>
    <name evidence="2" type="ORF">TART1_1092</name>
</gene>
<dbReference type="PANTHER" id="PTHR43581:SF2">
    <property type="entry name" value="EXCINUCLEASE ATPASE SUBUNIT"/>
    <property type="match status" value="1"/>
</dbReference>
<dbReference type="Pfam" id="PF13304">
    <property type="entry name" value="AAA_21"/>
    <property type="match status" value="1"/>
</dbReference>
<organism evidence="2 3">
    <name type="scientific">Trichococcus shcherbakoviae</name>
    <dbReference type="NCBI Taxonomy" id="2094020"/>
    <lineage>
        <taxon>Bacteria</taxon>
        <taxon>Bacillati</taxon>
        <taxon>Bacillota</taxon>
        <taxon>Bacilli</taxon>
        <taxon>Lactobacillales</taxon>
        <taxon>Carnobacteriaceae</taxon>
        <taxon>Trichococcus</taxon>
    </lineage>
</organism>
<evidence type="ECO:0000313" key="3">
    <source>
        <dbReference type="Proteomes" id="UP000262072"/>
    </source>
</evidence>
<dbReference type="Gene3D" id="3.40.50.300">
    <property type="entry name" value="P-loop containing nucleotide triphosphate hydrolases"/>
    <property type="match status" value="1"/>
</dbReference>
<dbReference type="InterPro" id="IPR003959">
    <property type="entry name" value="ATPase_AAA_core"/>
</dbReference>
<dbReference type="EMBL" id="UNRR01000016">
    <property type="protein sequence ID" value="SYZ78308.1"/>
    <property type="molecule type" value="Genomic_DNA"/>
</dbReference>
<reference evidence="3" key="1">
    <citation type="submission" date="2018-05" db="EMBL/GenBank/DDBJ databases">
        <authorList>
            <person name="Strepis N."/>
        </authorList>
    </citation>
    <scope>NUCLEOTIDE SEQUENCE [LARGE SCALE GENOMIC DNA]</scope>
</reference>
<dbReference type="PANTHER" id="PTHR43581">
    <property type="entry name" value="ATP/GTP PHOSPHATASE"/>
    <property type="match status" value="1"/>
</dbReference>
<dbReference type="InterPro" id="IPR027417">
    <property type="entry name" value="P-loop_NTPase"/>
</dbReference>
<dbReference type="SMART" id="SM00382">
    <property type="entry name" value="AAA"/>
    <property type="match status" value="1"/>
</dbReference>
<dbReference type="CDD" id="cd00267">
    <property type="entry name" value="ABC_ATPase"/>
    <property type="match status" value="1"/>
</dbReference>
<dbReference type="OrthoDB" id="1698838at2"/>
<proteinExistence type="predicted"/>
<protein>
    <submittedName>
        <fullName evidence="2">Atpase aaa-type core</fullName>
    </submittedName>
</protein>
<dbReference type="InterPro" id="IPR003593">
    <property type="entry name" value="AAA+_ATPase"/>
</dbReference>
<dbReference type="RefSeq" id="WP_119092909.1">
    <property type="nucleotide sequence ID" value="NZ_UNRR01000016.1"/>
</dbReference>